<reference evidence="2 3" key="1">
    <citation type="submission" date="2019-11" db="EMBL/GenBank/DDBJ databases">
        <authorList>
            <person name="Im W.T."/>
        </authorList>
    </citation>
    <scope>NUCLEOTIDE SEQUENCE [LARGE SCALE GENOMIC DNA]</scope>
    <source>
        <strain evidence="2 3">SB-02</strain>
    </source>
</reference>
<gene>
    <name evidence="2" type="ORF">GLV81_05795</name>
</gene>
<keyword evidence="3" id="KW-1185">Reference proteome</keyword>
<dbReference type="InterPro" id="IPR013767">
    <property type="entry name" value="PAS_fold"/>
</dbReference>
<dbReference type="PANTHER" id="PTHR44757:SF2">
    <property type="entry name" value="BIOFILM ARCHITECTURE MAINTENANCE PROTEIN MBAA"/>
    <property type="match status" value="1"/>
</dbReference>
<evidence type="ECO:0000259" key="1">
    <source>
        <dbReference type="PROSITE" id="PS50112"/>
    </source>
</evidence>
<dbReference type="SUPFAM" id="SSF55785">
    <property type="entry name" value="PYP-like sensor domain (PAS domain)"/>
    <property type="match status" value="2"/>
</dbReference>
<dbReference type="PANTHER" id="PTHR44757">
    <property type="entry name" value="DIGUANYLATE CYCLASE DGCP"/>
    <property type="match status" value="1"/>
</dbReference>
<name>A0A6I6G619_9BACT</name>
<dbReference type="InterPro" id="IPR000014">
    <property type="entry name" value="PAS"/>
</dbReference>
<dbReference type="PROSITE" id="PS50112">
    <property type="entry name" value="PAS"/>
    <property type="match status" value="1"/>
</dbReference>
<protein>
    <submittedName>
        <fullName evidence="2">PAS domain S-box protein</fullName>
    </submittedName>
</protein>
<dbReference type="SMART" id="SM00091">
    <property type="entry name" value="PAS"/>
    <property type="match status" value="2"/>
</dbReference>
<proteinExistence type="predicted"/>
<dbReference type="CDD" id="cd00130">
    <property type="entry name" value="PAS"/>
    <property type="match status" value="2"/>
</dbReference>
<dbReference type="Proteomes" id="UP000426027">
    <property type="component" value="Chromosome"/>
</dbReference>
<dbReference type="Pfam" id="PF00989">
    <property type="entry name" value="PAS"/>
    <property type="match status" value="1"/>
</dbReference>
<accession>A0A6I6G619</accession>
<dbReference type="InterPro" id="IPR052155">
    <property type="entry name" value="Biofilm_reg_signaling"/>
</dbReference>
<evidence type="ECO:0000313" key="2">
    <source>
        <dbReference type="EMBL" id="QGW27667.1"/>
    </source>
</evidence>
<feature type="domain" description="PAS" evidence="1">
    <location>
        <begin position="131"/>
        <end position="174"/>
    </location>
</feature>
<dbReference type="GO" id="GO:0006355">
    <property type="term" value="P:regulation of DNA-templated transcription"/>
    <property type="evidence" value="ECO:0007669"/>
    <property type="project" value="InterPro"/>
</dbReference>
<dbReference type="Pfam" id="PF13188">
    <property type="entry name" value="PAS_8"/>
    <property type="match status" value="1"/>
</dbReference>
<dbReference type="Gene3D" id="3.30.450.20">
    <property type="entry name" value="PAS domain"/>
    <property type="match status" value="3"/>
</dbReference>
<dbReference type="NCBIfam" id="TIGR00229">
    <property type="entry name" value="sensory_box"/>
    <property type="match status" value="1"/>
</dbReference>
<dbReference type="RefSeq" id="WP_157477651.1">
    <property type="nucleotide sequence ID" value="NZ_CP046566.1"/>
</dbReference>
<sequence>MANQRGDSETLAYILGQLQASLDRIGDACLALDPNLRCVFANESAATLLGESKETLMINNTVISNNPFFEPEILTAFKAAISTQQQQFLEVPARDSKAWYAYRIYPDTQGISVFIETLPGYAQTSKARKEATDNMQRLMDELPNGMLLADIQTRNFVYANRAICDMFGYTAEEFEQLSPVQLHPEYETQRVIETFTSMLEGKTSHLTNLDSLHKDGHIFTVDISAVIVSFKGRPCISGLFQDVTERKQLAELETKAKETIAASEMLMRQAQDIGNMGSWEIRHSDYHIKWSETTCRIFDINSSDFEPTHSFFMQFVYILKMWSW</sequence>
<dbReference type="KEGG" id="fls:GLV81_05795"/>
<dbReference type="InterPro" id="IPR035965">
    <property type="entry name" value="PAS-like_dom_sf"/>
</dbReference>
<organism evidence="2 3">
    <name type="scientific">Phnomibacter ginsenosidimutans</name>
    <dbReference type="NCBI Taxonomy" id="2676868"/>
    <lineage>
        <taxon>Bacteria</taxon>
        <taxon>Pseudomonadati</taxon>
        <taxon>Bacteroidota</taxon>
        <taxon>Chitinophagia</taxon>
        <taxon>Chitinophagales</taxon>
        <taxon>Chitinophagaceae</taxon>
        <taxon>Phnomibacter</taxon>
    </lineage>
</organism>
<dbReference type="AlphaFoldDB" id="A0A6I6G619"/>
<dbReference type="EMBL" id="CP046566">
    <property type="protein sequence ID" value="QGW27667.1"/>
    <property type="molecule type" value="Genomic_DNA"/>
</dbReference>
<evidence type="ECO:0000313" key="3">
    <source>
        <dbReference type="Proteomes" id="UP000426027"/>
    </source>
</evidence>